<evidence type="ECO:0000313" key="9">
    <source>
        <dbReference type="Proteomes" id="UP001061958"/>
    </source>
</evidence>
<accession>A0A9C7Q2E9</accession>
<dbReference type="SUPFAM" id="SSF49785">
    <property type="entry name" value="Galactose-binding domain-like"/>
    <property type="match status" value="1"/>
</dbReference>
<dbReference type="CDD" id="cd08366">
    <property type="entry name" value="APC10"/>
    <property type="match status" value="1"/>
</dbReference>
<dbReference type="Pfam" id="PF03256">
    <property type="entry name" value="ANAPC10"/>
    <property type="match status" value="1"/>
</dbReference>
<dbReference type="InterPro" id="IPR016901">
    <property type="entry name" value="APC10/Doc1"/>
</dbReference>
<dbReference type="InterPro" id="IPR008979">
    <property type="entry name" value="Galactose-bd-like_sf"/>
</dbReference>
<dbReference type="OrthoDB" id="24948at2759"/>
<keyword evidence="3 6" id="KW-0498">Mitosis</keyword>
<dbReference type="GO" id="GO:0070979">
    <property type="term" value="P:protein K11-linked ubiquitination"/>
    <property type="evidence" value="ECO:0007669"/>
    <property type="project" value="TreeGrafter"/>
</dbReference>
<dbReference type="GO" id="GO:0051301">
    <property type="term" value="P:cell division"/>
    <property type="evidence" value="ECO:0007669"/>
    <property type="project" value="UniProtKB-KW"/>
</dbReference>
<sequence>MAQGVKDWLKEDPEFADWFASLQEDNIYLPIDPGLDDLSKEAIWSVSSAKIGNGVEKLRDGKVDTFWQSDSTLPHVINIQFNSRKRVSEIRLFLDYRYDESYTPQKIAIRAGNYFHDLEDILQKELVEPQGWVRVPLCEEVLSQESPSKLVSFFRVALLQIVILANHQSGKDTHVRQVQVVGLKDREKEKLFYQPHFQTIDFLAYQHLR</sequence>
<dbReference type="PIRSF" id="PIRSF028841">
    <property type="entry name" value="APC10_sub"/>
    <property type="match status" value="1"/>
</dbReference>
<feature type="domain" description="DOC" evidence="7">
    <location>
        <begin position="14"/>
        <end position="207"/>
    </location>
</feature>
<evidence type="ECO:0000256" key="2">
    <source>
        <dbReference type="ARBA" id="ARBA00022618"/>
    </source>
</evidence>
<evidence type="ECO:0000256" key="1">
    <source>
        <dbReference type="ARBA" id="ARBA00006762"/>
    </source>
</evidence>
<evidence type="ECO:0000256" key="3">
    <source>
        <dbReference type="ARBA" id="ARBA00022776"/>
    </source>
</evidence>
<gene>
    <name evidence="8" type="ORF">GpartN1_g5738.t1</name>
</gene>
<dbReference type="PROSITE" id="PS51284">
    <property type="entry name" value="DOC"/>
    <property type="match status" value="1"/>
</dbReference>
<keyword evidence="9" id="KW-1185">Reference proteome</keyword>
<dbReference type="GO" id="GO:0005680">
    <property type="term" value="C:anaphase-promoting complex"/>
    <property type="evidence" value="ECO:0007669"/>
    <property type="project" value="InterPro"/>
</dbReference>
<evidence type="ECO:0000256" key="4">
    <source>
        <dbReference type="ARBA" id="ARBA00022786"/>
    </source>
</evidence>
<keyword evidence="4 6" id="KW-0833">Ubl conjugation pathway</keyword>
<dbReference type="PANTHER" id="PTHR12936:SF0">
    <property type="entry name" value="ANAPHASE-PROMOTING COMPLEX SUBUNIT 10"/>
    <property type="match status" value="1"/>
</dbReference>
<comment type="similarity">
    <text evidence="1 6">Belongs to the APC10 family.</text>
</comment>
<evidence type="ECO:0000256" key="5">
    <source>
        <dbReference type="ARBA" id="ARBA00023306"/>
    </source>
</evidence>
<dbReference type="EMBL" id="BQMJ01000049">
    <property type="protein sequence ID" value="GJQ13947.1"/>
    <property type="molecule type" value="Genomic_DNA"/>
</dbReference>
<name>A0A9C7Q2E9_9RHOD</name>
<dbReference type="SMART" id="SM01337">
    <property type="entry name" value="APC10"/>
    <property type="match status" value="1"/>
</dbReference>
<keyword evidence="5 6" id="KW-0131">Cell cycle</keyword>
<evidence type="ECO:0000259" key="7">
    <source>
        <dbReference type="PROSITE" id="PS51284"/>
    </source>
</evidence>
<dbReference type="Gene3D" id="2.60.120.260">
    <property type="entry name" value="Galactose-binding domain-like"/>
    <property type="match status" value="1"/>
</dbReference>
<dbReference type="Proteomes" id="UP001061958">
    <property type="component" value="Unassembled WGS sequence"/>
</dbReference>
<dbReference type="GO" id="GO:0031145">
    <property type="term" value="P:anaphase-promoting complex-dependent catabolic process"/>
    <property type="evidence" value="ECO:0007669"/>
    <property type="project" value="InterPro"/>
</dbReference>
<reference evidence="8" key="2">
    <citation type="submission" date="2022-01" db="EMBL/GenBank/DDBJ databases">
        <authorList>
            <person name="Hirooka S."/>
            <person name="Miyagishima S.Y."/>
        </authorList>
    </citation>
    <scope>NUCLEOTIDE SEQUENCE</scope>
    <source>
        <strain evidence="8">NBRC 102759</strain>
    </source>
</reference>
<keyword evidence="2 6" id="KW-0132">Cell division</keyword>
<comment type="function">
    <text evidence="6">Component of the anaphase promoting complex/cyclosome (APC/C), a cell cycle-regulated E3 ubiquitin-protein ligase complex that controls progression through mitosis and the G1 phase of the cell cycle.</text>
</comment>
<protein>
    <recommendedName>
        <fullName evidence="6">Anaphase-promoting complex subunit 10</fullName>
    </recommendedName>
</protein>
<dbReference type="PANTHER" id="PTHR12936">
    <property type="entry name" value="ANAPHASE-PROMOTING COMPLEX 10"/>
    <property type="match status" value="1"/>
</dbReference>
<dbReference type="AlphaFoldDB" id="A0A9C7Q2E9"/>
<comment type="caution">
    <text evidence="8">The sequence shown here is derived from an EMBL/GenBank/DDBJ whole genome shotgun (WGS) entry which is preliminary data.</text>
</comment>
<evidence type="ECO:0000256" key="6">
    <source>
        <dbReference type="PIRNR" id="PIRNR028841"/>
    </source>
</evidence>
<organism evidence="8 9">
    <name type="scientific">Galdieria partita</name>
    <dbReference type="NCBI Taxonomy" id="83374"/>
    <lineage>
        <taxon>Eukaryota</taxon>
        <taxon>Rhodophyta</taxon>
        <taxon>Bangiophyceae</taxon>
        <taxon>Galdieriales</taxon>
        <taxon>Galdieriaceae</taxon>
        <taxon>Galdieria</taxon>
    </lineage>
</organism>
<proteinExistence type="inferred from homology"/>
<evidence type="ECO:0000313" key="8">
    <source>
        <dbReference type="EMBL" id="GJQ13947.1"/>
    </source>
</evidence>
<dbReference type="InterPro" id="IPR004939">
    <property type="entry name" value="APC_su10/DOC_dom"/>
</dbReference>
<reference evidence="8" key="1">
    <citation type="journal article" date="2022" name="Proc. Natl. Acad. Sci. U.S.A.">
        <title>Life cycle and functional genomics of the unicellular red alga Galdieria for elucidating algal and plant evolution and industrial use.</title>
        <authorList>
            <person name="Hirooka S."/>
            <person name="Itabashi T."/>
            <person name="Ichinose T.M."/>
            <person name="Onuma R."/>
            <person name="Fujiwara T."/>
            <person name="Yamashita S."/>
            <person name="Jong L.W."/>
            <person name="Tomita R."/>
            <person name="Iwane A.H."/>
            <person name="Miyagishima S.Y."/>
        </authorList>
    </citation>
    <scope>NUCLEOTIDE SEQUENCE</scope>
    <source>
        <strain evidence="8">NBRC 102759</strain>
    </source>
</reference>